<gene>
    <name evidence="1" type="ORF">SAMN04488571_10519</name>
</gene>
<protein>
    <submittedName>
        <fullName evidence="1">Uncharacterized protein</fullName>
    </submittedName>
</protein>
<proteinExistence type="predicted"/>
<reference evidence="1 2" key="1">
    <citation type="submission" date="2016-10" db="EMBL/GenBank/DDBJ databases">
        <authorList>
            <person name="Varghese N."/>
            <person name="Submissions S."/>
        </authorList>
    </citation>
    <scope>NUCLEOTIDE SEQUENCE [LARGE SCALE GENOMIC DNA]</scope>
    <source>
        <strain evidence="1 2">DSM 2373</strain>
    </source>
</reference>
<dbReference type="STRING" id="2200.GCA_001571405_01589"/>
<organism evidence="1 2">
    <name type="scientific">Methanoculleus thermophilus</name>
    <dbReference type="NCBI Taxonomy" id="2200"/>
    <lineage>
        <taxon>Archaea</taxon>
        <taxon>Methanobacteriati</taxon>
        <taxon>Methanobacteriota</taxon>
        <taxon>Stenosarchaea group</taxon>
        <taxon>Methanomicrobia</taxon>
        <taxon>Methanomicrobiales</taxon>
        <taxon>Methanomicrobiaceae</taxon>
        <taxon>Methanoculleus</taxon>
    </lineage>
</organism>
<dbReference type="RefSeq" id="WP_191092829.1">
    <property type="nucleotide sequence ID" value="NZ_FNFT01000005.1"/>
</dbReference>
<dbReference type="Proteomes" id="UP000326500">
    <property type="component" value="Unassembled WGS sequence"/>
</dbReference>
<evidence type="ECO:0000313" key="1">
    <source>
        <dbReference type="EMBL" id="SDK18673.1"/>
    </source>
</evidence>
<evidence type="ECO:0000313" key="2">
    <source>
        <dbReference type="Proteomes" id="UP000326500"/>
    </source>
</evidence>
<dbReference type="AlphaFoldDB" id="A0A1G8ZUE4"/>
<name>A0A1G8ZUE4_9EURY</name>
<keyword evidence="2" id="KW-1185">Reference proteome</keyword>
<sequence>MVTVVTDAGGDTLGWKSSVNTTGWENYRVIVDTPNGTVISVERVEHLPEWVEQVAVTAVSLR</sequence>
<dbReference type="EMBL" id="FNFT01000005">
    <property type="protein sequence ID" value="SDK18673.1"/>
    <property type="molecule type" value="Genomic_DNA"/>
</dbReference>
<dbReference type="OrthoDB" id="132603at2157"/>
<accession>A0A1G8ZUE4</accession>